<dbReference type="Proteomes" id="UP000593567">
    <property type="component" value="Unassembled WGS sequence"/>
</dbReference>
<feature type="region of interest" description="Disordered" evidence="1">
    <location>
        <begin position="451"/>
        <end position="554"/>
    </location>
</feature>
<evidence type="ECO:0000256" key="1">
    <source>
        <dbReference type="SAM" id="MobiDB-lite"/>
    </source>
</evidence>
<sequence>MGRVFRGASVRVLYGVCIATLTLLVVIMYEGGVKLSGSWVFGGGIVVLIIEGLITNKMTQGFDWRWVNPATALFSANCLAIVWFLQLRTWSYKAQGLHVCTNYTSTDELIRLDTSAMADWLDFCSCGHCNGAAEQFFVIMLLIGRYFLPKGVHFYHPENDKINLFLKSLGRTHFFLVIACNGADALDLISYSRFPTVRGNGYVTSMLLILFSASIVQFSIDTLATAEQKFSDFHIVLETDLWASLVILITCDAPFLAMRLFLMTKYQVFSSMGVFFFFKNFVFMCVTLHKGVMIWLGKDEDEIEEYVRSQPQSPDSIESMIDTPDSLNEMSDSESEYSHAAAVRSRAERNKKDEDWGDSVPELDRQRSEVTQAQNNSQFLGSSEWDVEAGLVDEPTIEQETLSIWNPKADPAYFTEGYADECDAMLDMSKVGNRSHIQIPLGETVMKGTINFSNAMPKPAPREIESAKSEKKSKKKDKGEDNSWEEEKPEEKSKPEKSKSESKEKSDNQIDDDIADIINTVDEEPIKEKKKKKKKDKEKDQEEGDDEKPTKRCT</sequence>
<evidence type="ECO:0000313" key="4">
    <source>
        <dbReference type="Proteomes" id="UP000593567"/>
    </source>
</evidence>
<feature type="region of interest" description="Disordered" evidence="1">
    <location>
        <begin position="307"/>
        <end position="382"/>
    </location>
</feature>
<comment type="caution">
    <text evidence="3">The sequence shown here is derived from an EMBL/GenBank/DDBJ whole genome shotgun (WGS) entry which is preliminary data.</text>
</comment>
<feature type="compositionally biased region" description="Polar residues" evidence="1">
    <location>
        <begin position="369"/>
        <end position="381"/>
    </location>
</feature>
<feature type="compositionally biased region" description="Acidic residues" evidence="1">
    <location>
        <begin position="509"/>
        <end position="525"/>
    </location>
</feature>
<evidence type="ECO:0000256" key="2">
    <source>
        <dbReference type="SAM" id="Phobius"/>
    </source>
</evidence>
<feature type="transmembrane region" description="Helical" evidence="2">
    <location>
        <begin position="12"/>
        <end position="29"/>
    </location>
</feature>
<accession>A0A7J7JLW3</accession>
<dbReference type="PANTHER" id="PTHR22168">
    <property type="entry name" value="TMEM26 PROTEIN"/>
    <property type="match status" value="1"/>
</dbReference>
<feature type="transmembrane region" description="Helical" evidence="2">
    <location>
        <begin position="201"/>
        <end position="220"/>
    </location>
</feature>
<keyword evidence="4" id="KW-1185">Reference proteome</keyword>
<feature type="compositionally biased region" description="Basic and acidic residues" evidence="1">
    <location>
        <begin position="345"/>
        <end position="354"/>
    </location>
</feature>
<dbReference type="PANTHER" id="PTHR22168:SF3">
    <property type="entry name" value="TRANSMEMBRANE PROTEIN 26"/>
    <property type="match status" value="1"/>
</dbReference>
<protein>
    <recommendedName>
        <fullName evidence="5">Transmembrane protein</fullName>
    </recommendedName>
</protein>
<dbReference type="OrthoDB" id="10042902at2759"/>
<feature type="transmembrane region" description="Helical" evidence="2">
    <location>
        <begin position="241"/>
        <end position="262"/>
    </location>
</feature>
<dbReference type="AlphaFoldDB" id="A0A7J7JLW3"/>
<reference evidence="3" key="1">
    <citation type="submission" date="2020-06" db="EMBL/GenBank/DDBJ databases">
        <title>Draft genome of Bugula neritina, a colonial animal packing powerful symbionts and potential medicines.</title>
        <authorList>
            <person name="Rayko M."/>
        </authorList>
    </citation>
    <scope>NUCLEOTIDE SEQUENCE [LARGE SCALE GENOMIC DNA]</scope>
    <source>
        <strain evidence="3">Kwan_BN1</strain>
    </source>
</reference>
<dbReference type="InterPro" id="IPR019169">
    <property type="entry name" value="Transmembrane_26"/>
</dbReference>
<organism evidence="3 4">
    <name type="scientific">Bugula neritina</name>
    <name type="common">Brown bryozoan</name>
    <name type="synonym">Sertularia neritina</name>
    <dbReference type="NCBI Taxonomy" id="10212"/>
    <lineage>
        <taxon>Eukaryota</taxon>
        <taxon>Metazoa</taxon>
        <taxon>Spiralia</taxon>
        <taxon>Lophotrochozoa</taxon>
        <taxon>Bryozoa</taxon>
        <taxon>Gymnolaemata</taxon>
        <taxon>Cheilostomatida</taxon>
        <taxon>Flustrina</taxon>
        <taxon>Buguloidea</taxon>
        <taxon>Bugulidae</taxon>
        <taxon>Bugula</taxon>
    </lineage>
</organism>
<gene>
    <name evidence="3" type="ORF">EB796_015036</name>
</gene>
<evidence type="ECO:0008006" key="5">
    <source>
        <dbReference type="Google" id="ProtNLM"/>
    </source>
</evidence>
<keyword evidence="2" id="KW-1133">Transmembrane helix</keyword>
<dbReference type="EMBL" id="VXIV02002235">
    <property type="protein sequence ID" value="KAF6026651.1"/>
    <property type="molecule type" value="Genomic_DNA"/>
</dbReference>
<feature type="compositionally biased region" description="Basic and acidic residues" evidence="1">
    <location>
        <begin position="477"/>
        <end position="508"/>
    </location>
</feature>
<feature type="transmembrane region" description="Helical" evidence="2">
    <location>
        <begin position="268"/>
        <end position="288"/>
    </location>
</feature>
<dbReference type="Pfam" id="PF09772">
    <property type="entry name" value="Tmem26"/>
    <property type="match status" value="1"/>
</dbReference>
<proteinExistence type="predicted"/>
<keyword evidence="2" id="KW-0472">Membrane</keyword>
<feature type="transmembrane region" description="Helical" evidence="2">
    <location>
        <begin position="35"/>
        <end position="54"/>
    </location>
</feature>
<name>A0A7J7JLW3_BUGNE</name>
<evidence type="ECO:0000313" key="3">
    <source>
        <dbReference type="EMBL" id="KAF6026651.1"/>
    </source>
</evidence>
<feature type="compositionally biased region" description="Basic and acidic residues" evidence="1">
    <location>
        <begin position="460"/>
        <end position="470"/>
    </location>
</feature>
<keyword evidence="2" id="KW-0812">Transmembrane</keyword>